<name>A0A074YGM3_AURPU</name>
<evidence type="ECO:0000313" key="13">
    <source>
        <dbReference type="Proteomes" id="UP000030706"/>
    </source>
</evidence>
<evidence type="ECO:0000256" key="5">
    <source>
        <dbReference type="ARBA" id="ARBA00022737"/>
    </source>
</evidence>
<keyword evidence="5" id="KW-0677">Repeat</keyword>
<proteinExistence type="inferred from homology"/>
<keyword evidence="4 11" id="KW-0812">Transmembrane</keyword>
<dbReference type="HOGENOM" id="CLU_046327_0_1_1"/>
<dbReference type="Proteomes" id="UP000030706">
    <property type="component" value="Unassembled WGS sequence"/>
</dbReference>
<dbReference type="Gene3D" id="1.20.1280.290">
    <property type="match status" value="1"/>
</dbReference>
<dbReference type="EMBL" id="KL584979">
    <property type="protein sequence ID" value="KEQ86006.1"/>
    <property type="molecule type" value="Genomic_DNA"/>
</dbReference>
<accession>A0A074YGM3</accession>
<dbReference type="OrthoDB" id="75720at2759"/>
<feature type="transmembrane region" description="Helical" evidence="11">
    <location>
        <begin position="12"/>
        <end position="30"/>
    </location>
</feature>
<dbReference type="SMART" id="SM00679">
    <property type="entry name" value="CTNS"/>
    <property type="match status" value="2"/>
</dbReference>
<comment type="similarity">
    <text evidence="2">Belongs to the cystinosin family.</text>
</comment>
<reference evidence="12 13" key="1">
    <citation type="journal article" date="2014" name="BMC Genomics">
        <title>Genome sequencing of four Aureobasidium pullulans varieties: biotechnological potential, stress tolerance, and description of new species.</title>
        <authorList>
            <person name="Gostin Ar C."/>
            <person name="Ohm R.A."/>
            <person name="Kogej T."/>
            <person name="Sonjak S."/>
            <person name="Turk M."/>
            <person name="Zajc J."/>
            <person name="Zalar P."/>
            <person name="Grube M."/>
            <person name="Sun H."/>
            <person name="Han J."/>
            <person name="Sharma A."/>
            <person name="Chiniquy J."/>
            <person name="Ngan C.Y."/>
            <person name="Lipzen A."/>
            <person name="Barry K."/>
            <person name="Grigoriev I.V."/>
            <person name="Gunde-Cimerman N."/>
        </authorList>
    </citation>
    <scope>NUCLEOTIDE SEQUENCE [LARGE SCALE GENOMIC DNA]</scope>
    <source>
        <strain evidence="12 13">EXF-150</strain>
    </source>
</reference>
<evidence type="ECO:0000256" key="10">
    <source>
        <dbReference type="ARBA" id="ARBA00048473"/>
    </source>
</evidence>
<keyword evidence="6" id="KW-0769">Symport</keyword>
<keyword evidence="8 11" id="KW-0472">Membrane</keyword>
<dbReference type="AlphaFoldDB" id="A0A074YGM3"/>
<evidence type="ECO:0000256" key="11">
    <source>
        <dbReference type="SAM" id="Phobius"/>
    </source>
</evidence>
<dbReference type="RefSeq" id="XP_029762193.1">
    <property type="nucleotide sequence ID" value="XM_029900408.1"/>
</dbReference>
<evidence type="ECO:0000256" key="8">
    <source>
        <dbReference type="ARBA" id="ARBA00023136"/>
    </source>
</evidence>
<dbReference type="GeneID" id="40742714"/>
<dbReference type="FunFam" id="1.20.1280.290:FF:000016">
    <property type="entry name" value="Cystinosin homolog"/>
    <property type="match status" value="1"/>
</dbReference>
<feature type="transmembrane region" description="Helical" evidence="11">
    <location>
        <begin position="89"/>
        <end position="108"/>
    </location>
</feature>
<keyword evidence="3" id="KW-0813">Transport</keyword>
<feature type="transmembrane region" description="Helical" evidence="11">
    <location>
        <begin position="51"/>
        <end position="69"/>
    </location>
</feature>
<evidence type="ECO:0000313" key="12">
    <source>
        <dbReference type="EMBL" id="KEQ86006.1"/>
    </source>
</evidence>
<evidence type="ECO:0000256" key="1">
    <source>
        <dbReference type="ARBA" id="ARBA00004155"/>
    </source>
</evidence>
<dbReference type="GO" id="GO:0015293">
    <property type="term" value="F:symporter activity"/>
    <property type="evidence" value="ECO:0007669"/>
    <property type="project" value="UniProtKB-KW"/>
</dbReference>
<evidence type="ECO:0000256" key="2">
    <source>
        <dbReference type="ARBA" id="ARBA00006855"/>
    </source>
</evidence>
<organism evidence="12 13">
    <name type="scientific">Aureobasidium pullulans EXF-150</name>
    <dbReference type="NCBI Taxonomy" id="1043002"/>
    <lineage>
        <taxon>Eukaryota</taxon>
        <taxon>Fungi</taxon>
        <taxon>Dikarya</taxon>
        <taxon>Ascomycota</taxon>
        <taxon>Pezizomycotina</taxon>
        <taxon>Dothideomycetes</taxon>
        <taxon>Dothideomycetidae</taxon>
        <taxon>Dothideales</taxon>
        <taxon>Saccotheciaceae</taxon>
        <taxon>Aureobasidium</taxon>
    </lineage>
</organism>
<keyword evidence="9" id="KW-0458">Lysosome</keyword>
<dbReference type="STRING" id="1043002.A0A074YGM3"/>
<feature type="transmembrane region" description="Helical" evidence="11">
    <location>
        <begin position="166"/>
        <end position="184"/>
    </location>
</feature>
<feature type="transmembrane region" description="Helical" evidence="11">
    <location>
        <begin position="239"/>
        <end position="258"/>
    </location>
</feature>
<comment type="subcellular location">
    <subcellularLocation>
        <location evidence="1">Lysosome membrane</location>
        <topology evidence="1">Multi-pass membrane protein</topology>
    </subcellularLocation>
</comment>
<dbReference type="InterPro" id="IPR005282">
    <property type="entry name" value="LC_transporter"/>
</dbReference>
<evidence type="ECO:0000256" key="6">
    <source>
        <dbReference type="ARBA" id="ARBA00022847"/>
    </source>
</evidence>
<dbReference type="GO" id="GO:0000324">
    <property type="term" value="C:fungal-type vacuole"/>
    <property type="evidence" value="ECO:0007669"/>
    <property type="project" value="TreeGrafter"/>
</dbReference>
<dbReference type="Pfam" id="PF04193">
    <property type="entry name" value="PQ-loop"/>
    <property type="match status" value="2"/>
</dbReference>
<protein>
    <submittedName>
        <fullName evidence="12">L-cystine transporter-like protein</fullName>
    </submittedName>
</protein>
<feature type="transmembrane region" description="Helical" evidence="11">
    <location>
        <begin position="196"/>
        <end position="219"/>
    </location>
</feature>
<gene>
    <name evidence="12" type="ORF">M438DRAFT_270645</name>
</gene>
<dbReference type="PANTHER" id="PTHR13131:SF5">
    <property type="entry name" value="CYSTINOSIN"/>
    <property type="match status" value="1"/>
</dbReference>
<dbReference type="InterPro" id="IPR006603">
    <property type="entry name" value="PQ-loop_rpt"/>
</dbReference>
<feature type="transmembrane region" description="Helical" evidence="11">
    <location>
        <begin position="129"/>
        <end position="151"/>
    </location>
</feature>
<evidence type="ECO:0000256" key="3">
    <source>
        <dbReference type="ARBA" id="ARBA00022448"/>
    </source>
</evidence>
<dbReference type="GO" id="GO:0015184">
    <property type="term" value="F:L-cystine transmembrane transporter activity"/>
    <property type="evidence" value="ECO:0007669"/>
    <property type="project" value="TreeGrafter"/>
</dbReference>
<keyword evidence="7 11" id="KW-1133">Transmembrane helix</keyword>
<comment type="catalytic activity">
    <reaction evidence="10">
        <text>L-cystine(out) + H(+)(out) = L-cystine(in) + H(+)(in)</text>
        <dbReference type="Rhea" id="RHEA:66172"/>
        <dbReference type="ChEBI" id="CHEBI:15378"/>
        <dbReference type="ChEBI" id="CHEBI:35491"/>
    </reaction>
    <physiologicalReaction direction="left-to-right" evidence="10">
        <dbReference type="Rhea" id="RHEA:66173"/>
    </physiologicalReaction>
</comment>
<evidence type="ECO:0000256" key="4">
    <source>
        <dbReference type="ARBA" id="ARBA00022692"/>
    </source>
</evidence>
<dbReference type="GO" id="GO:0005774">
    <property type="term" value="C:vacuolar membrane"/>
    <property type="evidence" value="ECO:0007669"/>
    <property type="project" value="TreeGrafter"/>
</dbReference>
<sequence>MYAVTGEDVARAISWLLGWSYFTSWSLSFYPQPLRCWKRRSTRGITVDFPLLNIVGFTSYFISTTSFLFSPEIRQQYAVRHPFAPEPTVRFNDLVFALHGTIVCFVFYSQFYPRLWNFEVVKGQRASSTALGIFYGSIIGVAITVLLVSLFKGGRDTADSWADIDVIYAFSYVKLIITLSKYTPQAWYNYKIKSTAGWAIDMIWLDFIGGVMSLLQLIIDSALQADWSGITGNPAKLFLAMFSLCFDMIFFVQHYVLYKGNELPSEDEEEDATRPLLG</sequence>
<keyword evidence="13" id="KW-1185">Reference proteome</keyword>
<evidence type="ECO:0000256" key="9">
    <source>
        <dbReference type="ARBA" id="ARBA00023228"/>
    </source>
</evidence>
<dbReference type="PANTHER" id="PTHR13131">
    <property type="entry name" value="CYSTINOSIN"/>
    <property type="match status" value="1"/>
</dbReference>
<evidence type="ECO:0000256" key="7">
    <source>
        <dbReference type="ARBA" id="ARBA00022989"/>
    </source>
</evidence>